<dbReference type="EMBL" id="LC625835">
    <property type="protein sequence ID" value="BCU03465.1"/>
    <property type="molecule type" value="Genomic_DNA"/>
</dbReference>
<evidence type="ECO:0000313" key="2">
    <source>
        <dbReference type="EMBL" id="BCU03465.1"/>
    </source>
</evidence>
<protein>
    <submittedName>
        <fullName evidence="2">Uncharacterized protein</fullName>
    </submittedName>
</protein>
<name>A0A811BSH5_9VIRU</name>
<evidence type="ECO:0000256" key="1">
    <source>
        <dbReference type="SAM" id="MobiDB-lite"/>
    </source>
</evidence>
<dbReference type="Proteomes" id="UP001253637">
    <property type="component" value="Segment"/>
</dbReference>
<proteinExistence type="predicted"/>
<feature type="region of interest" description="Disordered" evidence="1">
    <location>
        <begin position="39"/>
        <end position="77"/>
    </location>
</feature>
<organism evidence="2 3">
    <name type="scientific">Pandoravirus japonicus</name>
    <dbReference type="NCBI Taxonomy" id="2823154"/>
    <lineage>
        <taxon>Viruses</taxon>
        <taxon>Pandoravirus</taxon>
    </lineage>
</organism>
<accession>A0A811BSH5</accession>
<reference evidence="2" key="1">
    <citation type="submission" date="2021-04" db="EMBL/GenBank/DDBJ databases">
        <title>Draft Genome Sequence of Pandoravirus japonicus, Isolated from the Sabaishi River of Niigata, Japan.</title>
        <authorList>
            <person name="Hosokawa N."/>
            <person name="Takahashi H."/>
            <person name="Aoki K."/>
            <person name="Takemura M."/>
        </authorList>
    </citation>
    <scope>NUCLEOTIDE SEQUENCE</scope>
</reference>
<feature type="compositionally biased region" description="Basic residues" evidence="1">
    <location>
        <begin position="39"/>
        <end position="61"/>
    </location>
</feature>
<sequence>MRARARRRQNGSKERDQKSCAQSLFFLIFGYVFGPEKWQRRHNKRRKRSKQKKKERRRGRASARSAQKGKSQTPSAE</sequence>
<feature type="compositionally biased region" description="Polar residues" evidence="1">
    <location>
        <begin position="68"/>
        <end position="77"/>
    </location>
</feature>
<evidence type="ECO:0000313" key="3">
    <source>
        <dbReference type="Proteomes" id="UP001253637"/>
    </source>
</evidence>